<proteinExistence type="predicted"/>
<keyword evidence="2" id="KW-0812">Transmembrane</keyword>
<sequence length="159" mass="17009">MSPNFPIHLFSQLNPPLLLPILFFLVLFPWFLTFLSVPPCISSSSRSHHASLSGSSSTASSSGTSSDMSASSASPPVNHNYNLPNSAQPEPESATSSSASQSEPESSSSSTTPPATPLPFLHPQNTHPMVTRSKCGIVQPRLHPTLLITELDHLPINWP</sequence>
<feature type="compositionally biased region" description="Polar residues" evidence="1">
    <location>
        <begin position="75"/>
        <end position="85"/>
    </location>
</feature>
<evidence type="ECO:0000256" key="2">
    <source>
        <dbReference type="SAM" id="Phobius"/>
    </source>
</evidence>
<keyword evidence="2" id="KW-1133">Transmembrane helix</keyword>
<evidence type="ECO:0000313" key="3">
    <source>
        <dbReference type="EMBL" id="KAI5385660.1"/>
    </source>
</evidence>
<feature type="compositionally biased region" description="Low complexity" evidence="1">
    <location>
        <begin position="45"/>
        <end position="74"/>
    </location>
</feature>
<feature type="region of interest" description="Disordered" evidence="1">
    <location>
        <begin position="45"/>
        <end position="127"/>
    </location>
</feature>
<keyword evidence="2" id="KW-0472">Membrane</keyword>
<keyword evidence="4" id="KW-1185">Reference proteome</keyword>
<evidence type="ECO:0000256" key="1">
    <source>
        <dbReference type="SAM" id="MobiDB-lite"/>
    </source>
</evidence>
<accession>A0A9D4VN51</accession>
<feature type="compositionally biased region" description="Low complexity" evidence="1">
    <location>
        <begin position="86"/>
        <end position="113"/>
    </location>
</feature>
<dbReference type="EMBL" id="JAMSHJ010000007">
    <property type="protein sequence ID" value="KAI5385660.1"/>
    <property type="molecule type" value="Genomic_DNA"/>
</dbReference>
<feature type="transmembrane region" description="Helical" evidence="2">
    <location>
        <begin position="17"/>
        <end position="37"/>
    </location>
</feature>
<dbReference type="Proteomes" id="UP001058974">
    <property type="component" value="Chromosome 7"/>
</dbReference>
<protein>
    <submittedName>
        <fullName evidence="3">Uncharacterized protein</fullName>
    </submittedName>
</protein>
<name>A0A9D4VN51_PEA</name>
<organism evidence="3 4">
    <name type="scientific">Pisum sativum</name>
    <name type="common">Garden pea</name>
    <name type="synonym">Lathyrus oleraceus</name>
    <dbReference type="NCBI Taxonomy" id="3888"/>
    <lineage>
        <taxon>Eukaryota</taxon>
        <taxon>Viridiplantae</taxon>
        <taxon>Streptophyta</taxon>
        <taxon>Embryophyta</taxon>
        <taxon>Tracheophyta</taxon>
        <taxon>Spermatophyta</taxon>
        <taxon>Magnoliopsida</taxon>
        <taxon>eudicotyledons</taxon>
        <taxon>Gunneridae</taxon>
        <taxon>Pentapetalae</taxon>
        <taxon>rosids</taxon>
        <taxon>fabids</taxon>
        <taxon>Fabales</taxon>
        <taxon>Fabaceae</taxon>
        <taxon>Papilionoideae</taxon>
        <taxon>50 kb inversion clade</taxon>
        <taxon>NPAAA clade</taxon>
        <taxon>Hologalegina</taxon>
        <taxon>IRL clade</taxon>
        <taxon>Fabeae</taxon>
        <taxon>Lathyrus</taxon>
    </lineage>
</organism>
<dbReference type="AlphaFoldDB" id="A0A9D4VN51"/>
<evidence type="ECO:0000313" key="4">
    <source>
        <dbReference type="Proteomes" id="UP001058974"/>
    </source>
</evidence>
<gene>
    <name evidence="3" type="ORF">KIW84_072314</name>
</gene>
<dbReference type="Gramene" id="Psat07G0231400-T1">
    <property type="protein sequence ID" value="KAI5385660.1"/>
    <property type="gene ID" value="KIW84_072314"/>
</dbReference>
<comment type="caution">
    <text evidence="3">The sequence shown here is derived from an EMBL/GenBank/DDBJ whole genome shotgun (WGS) entry which is preliminary data.</text>
</comment>
<reference evidence="3 4" key="1">
    <citation type="journal article" date="2022" name="Nat. Genet.">
        <title>Improved pea reference genome and pan-genome highlight genomic features and evolutionary characteristics.</title>
        <authorList>
            <person name="Yang T."/>
            <person name="Liu R."/>
            <person name="Luo Y."/>
            <person name="Hu S."/>
            <person name="Wang D."/>
            <person name="Wang C."/>
            <person name="Pandey M.K."/>
            <person name="Ge S."/>
            <person name="Xu Q."/>
            <person name="Li N."/>
            <person name="Li G."/>
            <person name="Huang Y."/>
            <person name="Saxena R.K."/>
            <person name="Ji Y."/>
            <person name="Li M."/>
            <person name="Yan X."/>
            <person name="He Y."/>
            <person name="Liu Y."/>
            <person name="Wang X."/>
            <person name="Xiang C."/>
            <person name="Varshney R.K."/>
            <person name="Ding H."/>
            <person name="Gao S."/>
            <person name="Zong X."/>
        </authorList>
    </citation>
    <scope>NUCLEOTIDE SEQUENCE [LARGE SCALE GENOMIC DNA]</scope>
    <source>
        <strain evidence="3 4">cv. Zhongwan 6</strain>
    </source>
</reference>